<evidence type="ECO:0000313" key="2">
    <source>
        <dbReference type="Proteomes" id="UP000001963"/>
    </source>
</evidence>
<dbReference type="KEGG" id="gbe:GbCGDNIH1_5025"/>
<protein>
    <submittedName>
        <fullName evidence="1">Uncharacterized protein</fullName>
    </submittedName>
</protein>
<name>A0A286M2X4_GRABC</name>
<sequence>MTDRSCNIVFRDSRQDAAMDGTGRQWMRWAEPGSDSFLFLLLHARRLYGPLGPGLILPLILPW</sequence>
<gene>
    <name evidence="1" type="ordered locus">GbCGDNIH1_5025</name>
</gene>
<evidence type="ECO:0000313" key="1">
    <source>
        <dbReference type="EMBL" id="ASV62373.1"/>
    </source>
</evidence>
<dbReference type="EMBL" id="CP000394">
    <property type="protein sequence ID" value="ASV62373.1"/>
    <property type="molecule type" value="Genomic_DNA"/>
</dbReference>
<keyword evidence="2" id="KW-1185">Reference proteome</keyword>
<reference evidence="1 2" key="1">
    <citation type="journal article" date="2007" name="J. Bacteriol.">
        <title>Genome sequence analysis of the emerging human pathogenic acetic acid bacterium Granulibacter bethesdensis.</title>
        <authorList>
            <person name="Greenberg D.E."/>
            <person name="Porcella S.F."/>
            <person name="Zelazny A.M."/>
            <person name="Virtaneva K."/>
            <person name="Sturdevant D.E."/>
            <person name="Kupko J.J.III."/>
            <person name="Barbian K.D."/>
            <person name="Babar A."/>
            <person name="Dorward D.W."/>
            <person name="Holland S.M."/>
        </authorList>
    </citation>
    <scope>NUCLEOTIDE SEQUENCE [LARGE SCALE GENOMIC DNA]</scope>
    <source>
        <strain evidence="2">ATCC BAA-1260 / CGDNIH1</strain>
    </source>
</reference>
<proteinExistence type="predicted"/>
<accession>A0A286M2X4</accession>
<dbReference type="AlphaFoldDB" id="A0A286M2X4"/>
<organism evidence="1 2">
    <name type="scientific">Granulibacter bethesdensis (strain ATCC BAA-1260 / CGDNIH1)</name>
    <dbReference type="NCBI Taxonomy" id="391165"/>
    <lineage>
        <taxon>Bacteria</taxon>
        <taxon>Pseudomonadati</taxon>
        <taxon>Pseudomonadota</taxon>
        <taxon>Alphaproteobacteria</taxon>
        <taxon>Acetobacterales</taxon>
        <taxon>Acetobacteraceae</taxon>
        <taxon>Granulibacter</taxon>
    </lineage>
</organism>
<dbReference type="Proteomes" id="UP000001963">
    <property type="component" value="Chromosome"/>
</dbReference>